<proteinExistence type="inferred from homology"/>
<name>A0ABS4GKB7_9BACL</name>
<evidence type="ECO:0000256" key="3">
    <source>
        <dbReference type="RuleBase" id="RU003707"/>
    </source>
</evidence>
<dbReference type="PROSITE" id="PS00166">
    <property type="entry name" value="ENOYL_COA_HYDRATASE"/>
    <property type="match status" value="1"/>
</dbReference>
<dbReference type="Proteomes" id="UP001519343">
    <property type="component" value="Unassembled WGS sequence"/>
</dbReference>
<sequence length="261" mass="28168">MDFKNVKLSIEDRVGIVMIDHPPANALNADTLKGLSDCIDYIQENQEIKVVIITGSGRFFIAGADIKEFPSAYGNAAKGRAFAENGQQVFNKIEQLGKPVIAAINGAALGGGFELALSCHLRIASDQATLGLPELKLGLIPGFGGTQRLARLTNKAKALELILTSQFIDGKEAEKQGIVNLSVPQEELMVTARRYADMIAQEKSAPSLAAAIQAVSKGLEMSLEEGQKLEAELFAQMFNTEDVQEGVSAFIEKRKAEFKDK</sequence>
<comment type="similarity">
    <text evidence="1 3">Belongs to the enoyl-CoA hydratase/isomerase family.</text>
</comment>
<accession>A0ABS4GKB7</accession>
<dbReference type="InterPro" id="IPR001753">
    <property type="entry name" value="Enoyl-CoA_hydra/iso"/>
</dbReference>
<dbReference type="CDD" id="cd06558">
    <property type="entry name" value="crotonase-like"/>
    <property type="match status" value="1"/>
</dbReference>
<dbReference type="SUPFAM" id="SSF52096">
    <property type="entry name" value="ClpP/crotonase"/>
    <property type="match status" value="1"/>
</dbReference>
<keyword evidence="5" id="KW-1185">Reference proteome</keyword>
<dbReference type="GO" id="GO:0004300">
    <property type="term" value="F:enoyl-CoA hydratase activity"/>
    <property type="evidence" value="ECO:0007669"/>
    <property type="project" value="UniProtKB-EC"/>
</dbReference>
<dbReference type="RefSeq" id="WP_209808285.1">
    <property type="nucleotide sequence ID" value="NZ_JAGGKT010000001.1"/>
</dbReference>
<organism evidence="4 5">
    <name type="scientific">Ammoniphilus resinae</name>
    <dbReference type="NCBI Taxonomy" id="861532"/>
    <lineage>
        <taxon>Bacteria</taxon>
        <taxon>Bacillati</taxon>
        <taxon>Bacillota</taxon>
        <taxon>Bacilli</taxon>
        <taxon>Bacillales</taxon>
        <taxon>Paenibacillaceae</taxon>
        <taxon>Aneurinibacillus group</taxon>
        <taxon>Ammoniphilus</taxon>
    </lineage>
</organism>
<keyword evidence="2 4" id="KW-0456">Lyase</keyword>
<dbReference type="Gene3D" id="3.90.226.10">
    <property type="entry name" value="2-enoyl-CoA Hydratase, Chain A, domain 1"/>
    <property type="match status" value="1"/>
</dbReference>
<gene>
    <name evidence="4" type="ORF">J2Z37_000342</name>
</gene>
<dbReference type="PANTHER" id="PTHR11941:SF175">
    <property type="entry name" value="ENOYL-COA HYDRATASE-RELATED"/>
    <property type="match status" value="1"/>
</dbReference>
<dbReference type="EMBL" id="JAGGKT010000001">
    <property type="protein sequence ID" value="MBP1930355.1"/>
    <property type="molecule type" value="Genomic_DNA"/>
</dbReference>
<evidence type="ECO:0000256" key="1">
    <source>
        <dbReference type="ARBA" id="ARBA00005254"/>
    </source>
</evidence>
<evidence type="ECO:0000256" key="2">
    <source>
        <dbReference type="ARBA" id="ARBA00023239"/>
    </source>
</evidence>
<dbReference type="EC" id="4.2.1.17" evidence="4"/>
<dbReference type="Pfam" id="PF00378">
    <property type="entry name" value="ECH_1"/>
    <property type="match status" value="1"/>
</dbReference>
<evidence type="ECO:0000313" key="4">
    <source>
        <dbReference type="EMBL" id="MBP1930355.1"/>
    </source>
</evidence>
<dbReference type="InterPro" id="IPR029045">
    <property type="entry name" value="ClpP/crotonase-like_dom_sf"/>
</dbReference>
<dbReference type="PANTHER" id="PTHR11941">
    <property type="entry name" value="ENOYL-COA HYDRATASE-RELATED"/>
    <property type="match status" value="1"/>
</dbReference>
<protein>
    <submittedName>
        <fullName evidence="4">Enoyl-CoA hydratase</fullName>
        <ecNumber evidence="4">4.2.1.17</ecNumber>
    </submittedName>
</protein>
<dbReference type="Gene3D" id="1.10.12.10">
    <property type="entry name" value="Lyase 2-enoyl-coa Hydratase, Chain A, domain 2"/>
    <property type="match status" value="1"/>
</dbReference>
<dbReference type="InterPro" id="IPR014748">
    <property type="entry name" value="Enoyl-CoA_hydra_C"/>
</dbReference>
<evidence type="ECO:0000313" key="5">
    <source>
        <dbReference type="Proteomes" id="UP001519343"/>
    </source>
</evidence>
<reference evidence="4 5" key="1">
    <citation type="submission" date="2021-03" db="EMBL/GenBank/DDBJ databases">
        <title>Genomic Encyclopedia of Type Strains, Phase IV (KMG-IV): sequencing the most valuable type-strain genomes for metagenomic binning, comparative biology and taxonomic classification.</title>
        <authorList>
            <person name="Goeker M."/>
        </authorList>
    </citation>
    <scope>NUCLEOTIDE SEQUENCE [LARGE SCALE GENOMIC DNA]</scope>
    <source>
        <strain evidence="4 5">DSM 24738</strain>
    </source>
</reference>
<comment type="caution">
    <text evidence="4">The sequence shown here is derived from an EMBL/GenBank/DDBJ whole genome shotgun (WGS) entry which is preliminary data.</text>
</comment>
<dbReference type="InterPro" id="IPR018376">
    <property type="entry name" value="Enoyl-CoA_hyd/isom_CS"/>
</dbReference>